<keyword evidence="3" id="KW-1015">Disulfide bond</keyword>
<dbReference type="PANTHER" id="PTHR24271">
    <property type="entry name" value="KALLIKREIN-RELATED"/>
    <property type="match status" value="1"/>
</dbReference>
<dbReference type="Ensembl" id="ENSGEVT00005016004.1">
    <property type="protein sequence ID" value="ENSGEVP00005015229.1"/>
    <property type="gene ID" value="ENSGEVG00005010845.1"/>
</dbReference>
<organism evidence="5 6">
    <name type="scientific">Gopherus evgoodei</name>
    <name type="common">Goodes thornscrub tortoise</name>
    <dbReference type="NCBI Taxonomy" id="1825980"/>
    <lineage>
        <taxon>Eukaryota</taxon>
        <taxon>Metazoa</taxon>
        <taxon>Chordata</taxon>
        <taxon>Craniata</taxon>
        <taxon>Vertebrata</taxon>
        <taxon>Euteleostomi</taxon>
        <taxon>Archelosauria</taxon>
        <taxon>Testudinata</taxon>
        <taxon>Testudines</taxon>
        <taxon>Cryptodira</taxon>
        <taxon>Durocryptodira</taxon>
        <taxon>Testudinoidea</taxon>
        <taxon>Testudinidae</taxon>
        <taxon>Gopherus</taxon>
    </lineage>
</organism>
<dbReference type="InterPro" id="IPR009003">
    <property type="entry name" value="Peptidase_S1_PA"/>
</dbReference>
<dbReference type="PROSITE" id="PS00134">
    <property type="entry name" value="TRYPSIN_HIS"/>
    <property type="match status" value="1"/>
</dbReference>
<dbReference type="GO" id="GO:0004252">
    <property type="term" value="F:serine-type endopeptidase activity"/>
    <property type="evidence" value="ECO:0007669"/>
    <property type="project" value="InterPro"/>
</dbReference>
<dbReference type="OrthoDB" id="9632868at2759"/>
<dbReference type="Pfam" id="PF00089">
    <property type="entry name" value="Trypsin"/>
    <property type="match status" value="1"/>
</dbReference>
<keyword evidence="2" id="KW-0865">Zymogen</keyword>
<name>A0A8C4Y343_9SAUR</name>
<reference evidence="5" key="3">
    <citation type="submission" date="2025-09" db="UniProtKB">
        <authorList>
            <consortium name="Ensembl"/>
        </authorList>
    </citation>
    <scope>IDENTIFICATION</scope>
</reference>
<dbReference type="InterPro" id="IPR043504">
    <property type="entry name" value="Peptidase_S1_PA_chymotrypsin"/>
</dbReference>
<keyword evidence="6" id="KW-1185">Reference proteome</keyword>
<protein>
    <recommendedName>
        <fullName evidence="4">Peptidase S1 domain-containing protein</fullName>
    </recommendedName>
</protein>
<dbReference type="Proteomes" id="UP000694390">
    <property type="component" value="Chromosome 21"/>
</dbReference>
<reference evidence="5" key="2">
    <citation type="submission" date="2025-08" db="UniProtKB">
        <authorList>
            <consortium name="Ensembl"/>
        </authorList>
    </citation>
    <scope>IDENTIFICATION</scope>
</reference>
<proteinExistence type="predicted"/>
<evidence type="ECO:0000259" key="4">
    <source>
        <dbReference type="Pfam" id="PF00089"/>
    </source>
</evidence>
<evidence type="ECO:0000313" key="6">
    <source>
        <dbReference type="Proteomes" id="UP000694390"/>
    </source>
</evidence>
<dbReference type="GeneTree" id="ENSGT00940000178278"/>
<accession>A0A8C4Y343</accession>
<feature type="domain" description="Peptidase S1" evidence="4">
    <location>
        <begin position="12"/>
        <end position="60"/>
    </location>
</feature>
<dbReference type="AlphaFoldDB" id="A0A8C4Y343"/>
<reference evidence="5" key="1">
    <citation type="submission" date="2019-06" db="EMBL/GenBank/DDBJ databases">
        <title>G10K-VGP Goodes thornscrub tortoise genome, primary haplotype.</title>
        <authorList>
            <person name="Murphy B."/>
            <person name="Edwards T."/>
            <person name="Rhie A."/>
            <person name="Koren S."/>
            <person name="Phillippy A."/>
            <person name="Fedrigo O."/>
            <person name="Haase B."/>
            <person name="Mountcastle J."/>
            <person name="Lewin H."/>
            <person name="Damas J."/>
            <person name="Howe K."/>
            <person name="Formenti G."/>
            <person name="Myers G."/>
            <person name="Durbin R."/>
            <person name="Jarvis E.D."/>
        </authorList>
    </citation>
    <scope>NUCLEOTIDE SEQUENCE [LARGE SCALE GENOMIC DNA]</scope>
</reference>
<evidence type="ECO:0000256" key="1">
    <source>
        <dbReference type="ARBA" id="ARBA00022729"/>
    </source>
</evidence>
<dbReference type="Gene3D" id="2.40.10.10">
    <property type="entry name" value="Trypsin-like serine proteases"/>
    <property type="match status" value="1"/>
</dbReference>
<evidence type="ECO:0000256" key="2">
    <source>
        <dbReference type="ARBA" id="ARBA00023145"/>
    </source>
</evidence>
<evidence type="ECO:0000256" key="3">
    <source>
        <dbReference type="ARBA" id="ARBA00023157"/>
    </source>
</evidence>
<dbReference type="PANTHER" id="PTHR24271:SF81">
    <property type="entry name" value="GRANZYME B"/>
    <property type="match status" value="1"/>
</dbReference>
<dbReference type="InterPro" id="IPR001254">
    <property type="entry name" value="Trypsin_dom"/>
</dbReference>
<sequence>MLLLLLPGAGEIIGGPEAQSHSRPYMAFVSRGIRRNRGSRCGGFLIREGVVVTAAHCDYNLP</sequence>
<dbReference type="SUPFAM" id="SSF50494">
    <property type="entry name" value="Trypsin-like serine proteases"/>
    <property type="match status" value="1"/>
</dbReference>
<keyword evidence="1" id="KW-0732">Signal</keyword>
<dbReference type="InterPro" id="IPR018114">
    <property type="entry name" value="TRYPSIN_HIS"/>
</dbReference>
<evidence type="ECO:0000313" key="5">
    <source>
        <dbReference type="Ensembl" id="ENSGEVP00005015229.1"/>
    </source>
</evidence>
<dbReference type="GO" id="GO:0006508">
    <property type="term" value="P:proteolysis"/>
    <property type="evidence" value="ECO:0007669"/>
    <property type="project" value="InterPro"/>
</dbReference>